<comment type="caution">
    <text evidence="1">The sequence shown here is derived from an EMBL/GenBank/DDBJ whole genome shotgun (WGS) entry which is preliminary data.</text>
</comment>
<gene>
    <name evidence="1" type="ORF">Xish_02429</name>
</gene>
<accession>A0A2D0KJ07</accession>
<dbReference type="Proteomes" id="UP000222168">
    <property type="component" value="Unassembled WGS sequence"/>
</dbReference>
<name>A0A2D0KJ07_9GAMM</name>
<reference evidence="1 2" key="1">
    <citation type="journal article" date="2017" name="Nat. Microbiol.">
        <title>Natural product diversity associated with the nematode symbionts Photorhabdus and Xenorhabdus.</title>
        <authorList>
            <person name="Tobias N.J."/>
            <person name="Wolff H."/>
            <person name="Djahanschiri B."/>
            <person name="Grundmann F."/>
            <person name="Kronenwerth M."/>
            <person name="Shi Y.M."/>
            <person name="Simonyi S."/>
            <person name="Grun P."/>
            <person name="Shapiro-Ilan D."/>
            <person name="Pidot S.J."/>
            <person name="Stinear T.P."/>
            <person name="Ebersberger I."/>
            <person name="Bode H.B."/>
        </authorList>
    </citation>
    <scope>NUCLEOTIDE SEQUENCE [LARGE SCALE GENOMIC DNA]</scope>
    <source>
        <strain evidence="1 2">DSM 22670</strain>
    </source>
</reference>
<sequence length="30" mass="3413">MSLPDTKIDENKTDAILKDIYSAIFKESLL</sequence>
<proteinExistence type="predicted"/>
<organism evidence="1 2">
    <name type="scientific">Xenorhabdus ishibashii</name>
    <dbReference type="NCBI Taxonomy" id="1034471"/>
    <lineage>
        <taxon>Bacteria</taxon>
        <taxon>Pseudomonadati</taxon>
        <taxon>Pseudomonadota</taxon>
        <taxon>Gammaproteobacteria</taxon>
        <taxon>Enterobacterales</taxon>
        <taxon>Morganellaceae</taxon>
        <taxon>Xenorhabdus</taxon>
    </lineage>
</organism>
<dbReference type="AlphaFoldDB" id="A0A2D0KJ07"/>
<protein>
    <submittedName>
        <fullName evidence="1">Uncharacterized protein</fullName>
    </submittedName>
</protein>
<evidence type="ECO:0000313" key="1">
    <source>
        <dbReference type="EMBL" id="PHM63197.1"/>
    </source>
</evidence>
<evidence type="ECO:0000313" key="2">
    <source>
        <dbReference type="Proteomes" id="UP000222168"/>
    </source>
</evidence>
<keyword evidence="2" id="KW-1185">Reference proteome</keyword>
<dbReference type="EMBL" id="NJAK01000001">
    <property type="protein sequence ID" value="PHM63197.1"/>
    <property type="molecule type" value="Genomic_DNA"/>
</dbReference>